<dbReference type="Pfam" id="PF01497">
    <property type="entry name" value="Peripla_BP_2"/>
    <property type="match status" value="1"/>
</dbReference>
<evidence type="ECO:0000256" key="1">
    <source>
        <dbReference type="ARBA" id="ARBA00022729"/>
    </source>
</evidence>
<reference evidence="4 5" key="1">
    <citation type="submission" date="2020-08" db="EMBL/GenBank/DDBJ databases">
        <title>Functional genomics of gut bacteria from endangered species of beetles.</title>
        <authorList>
            <person name="Carlos-Shanley C."/>
        </authorList>
    </citation>
    <scope>NUCLEOTIDE SEQUENCE [LARGE SCALE GENOMIC DNA]</scope>
    <source>
        <strain evidence="4 5">S00179</strain>
    </source>
</reference>
<dbReference type="PANTHER" id="PTHR30535:SF4">
    <property type="entry name" value="HEMIN-BINDING PERIPLASMIC PROTEIN HMUT"/>
    <property type="match status" value="1"/>
</dbReference>
<evidence type="ECO:0000313" key="4">
    <source>
        <dbReference type="EMBL" id="MBB4867533.1"/>
    </source>
</evidence>
<feature type="domain" description="Fe/B12 periplasmic-binding" evidence="3">
    <location>
        <begin position="30"/>
        <end position="289"/>
    </location>
</feature>
<dbReference type="EMBL" id="JACHLI010000042">
    <property type="protein sequence ID" value="MBB4867533.1"/>
    <property type="molecule type" value="Genomic_DNA"/>
</dbReference>
<gene>
    <name evidence="4" type="ORF">HNP46_006446</name>
</gene>
<dbReference type="RefSeq" id="WP_184597127.1">
    <property type="nucleotide sequence ID" value="NZ_JACHLI010000042.1"/>
</dbReference>
<evidence type="ECO:0000313" key="5">
    <source>
        <dbReference type="Proteomes" id="UP000566995"/>
    </source>
</evidence>
<organism evidence="4 5">
    <name type="scientific">Pseudomonas nitroreducens</name>
    <dbReference type="NCBI Taxonomy" id="46680"/>
    <lineage>
        <taxon>Bacteria</taxon>
        <taxon>Pseudomonadati</taxon>
        <taxon>Pseudomonadota</taxon>
        <taxon>Gammaproteobacteria</taxon>
        <taxon>Pseudomonadales</taxon>
        <taxon>Pseudomonadaceae</taxon>
        <taxon>Pseudomonas</taxon>
    </lineage>
</organism>
<dbReference type="SUPFAM" id="SSF53807">
    <property type="entry name" value="Helical backbone' metal receptor"/>
    <property type="match status" value="1"/>
</dbReference>
<sequence>MKKTPWIVTGLFAGLCLAATSVLADSLPQRWVSAGGSLSEWVVALGGEGKLVGVDTTSLHPASLHALPKIGYQRQLAAEGILALKPDILLGSEEMGPPPVLQQLRAAGVRIETLSAKADEKTVHDTIQRLGELLGAPDKARQVEADFTARLSAQDAWVKKAQSAQTAPGVVLLVGHAGGNLLVAGQGTSGDWLIQHAGGRNLATHSGYKTLSSEALTALNPQVVVLSDRALDGDKARAALTQQNPGLAATSAVRDGRVLVLDPTLLVGGLGPRIPDWLARLSQAFYPSAQALNSESRP</sequence>
<evidence type="ECO:0000259" key="3">
    <source>
        <dbReference type="PROSITE" id="PS50983"/>
    </source>
</evidence>
<dbReference type="Proteomes" id="UP000566995">
    <property type="component" value="Unassembled WGS sequence"/>
</dbReference>
<dbReference type="Gene3D" id="3.40.50.1980">
    <property type="entry name" value="Nitrogenase molybdenum iron protein domain"/>
    <property type="match status" value="2"/>
</dbReference>
<feature type="signal peptide" evidence="2">
    <location>
        <begin position="1"/>
        <end position="24"/>
    </location>
</feature>
<dbReference type="InterPro" id="IPR054828">
    <property type="entry name" value="Vit_B12_bind_prot"/>
</dbReference>
<protein>
    <submittedName>
        <fullName evidence="4">Iron complex transport system substrate-binding protein</fullName>
    </submittedName>
</protein>
<dbReference type="PROSITE" id="PS50983">
    <property type="entry name" value="FE_B12_PBP"/>
    <property type="match status" value="1"/>
</dbReference>
<dbReference type="InterPro" id="IPR002491">
    <property type="entry name" value="ABC_transptr_periplasmic_BD"/>
</dbReference>
<proteinExistence type="predicted"/>
<comment type="caution">
    <text evidence="4">The sequence shown here is derived from an EMBL/GenBank/DDBJ whole genome shotgun (WGS) entry which is preliminary data.</text>
</comment>
<feature type="chain" id="PRO_5031499178" evidence="2">
    <location>
        <begin position="25"/>
        <end position="298"/>
    </location>
</feature>
<keyword evidence="1 2" id="KW-0732">Signal</keyword>
<accession>A0A7W7P3Z4</accession>
<dbReference type="AlphaFoldDB" id="A0A7W7P3Z4"/>
<dbReference type="InterPro" id="IPR050902">
    <property type="entry name" value="ABC_Transporter_SBP"/>
</dbReference>
<evidence type="ECO:0000256" key="2">
    <source>
        <dbReference type="SAM" id="SignalP"/>
    </source>
</evidence>
<dbReference type="PANTHER" id="PTHR30535">
    <property type="entry name" value="VITAMIN B12-BINDING PROTEIN"/>
    <property type="match status" value="1"/>
</dbReference>
<name>A0A7W7P3Z4_PSENT</name>
<dbReference type="NCBIfam" id="NF038402">
    <property type="entry name" value="TroA_like"/>
    <property type="match status" value="1"/>
</dbReference>